<dbReference type="OrthoDB" id="9779518at2"/>
<dbReference type="SUPFAM" id="SSF51219">
    <property type="entry name" value="TRAP-like"/>
    <property type="match status" value="1"/>
</dbReference>
<dbReference type="PANTHER" id="PTHR43657:SF1">
    <property type="entry name" value="ALTERED INHERITANCE OF MITOCHONDRIA PROTEIN 24, MITOCHONDRIAL"/>
    <property type="match status" value="1"/>
</dbReference>
<dbReference type="InterPro" id="IPR036983">
    <property type="entry name" value="AIM24_sf"/>
</dbReference>
<name>A0A5C6ALQ7_9BACT</name>
<evidence type="ECO:0000313" key="2">
    <source>
        <dbReference type="Proteomes" id="UP000317421"/>
    </source>
</evidence>
<organism evidence="1 2">
    <name type="scientific">Botrimarina colliarenosi</name>
    <dbReference type="NCBI Taxonomy" id="2528001"/>
    <lineage>
        <taxon>Bacteria</taxon>
        <taxon>Pseudomonadati</taxon>
        <taxon>Planctomycetota</taxon>
        <taxon>Planctomycetia</taxon>
        <taxon>Pirellulales</taxon>
        <taxon>Lacipirellulaceae</taxon>
        <taxon>Botrimarina</taxon>
    </lineage>
</organism>
<dbReference type="EMBL" id="SJPR01000001">
    <property type="protein sequence ID" value="TWU00408.1"/>
    <property type="molecule type" value="Genomic_DNA"/>
</dbReference>
<evidence type="ECO:0000313" key="1">
    <source>
        <dbReference type="EMBL" id="TWU00408.1"/>
    </source>
</evidence>
<dbReference type="InterPro" id="IPR016031">
    <property type="entry name" value="Trp_RNA-bd_attenuator-like_dom"/>
</dbReference>
<comment type="caution">
    <text evidence="1">The sequence shown here is derived from an EMBL/GenBank/DDBJ whole genome shotgun (WGS) entry which is preliminary data.</text>
</comment>
<dbReference type="Proteomes" id="UP000317421">
    <property type="component" value="Unassembled WGS sequence"/>
</dbReference>
<gene>
    <name evidence="1" type="ORF">Pla108_13590</name>
</gene>
<protein>
    <recommendedName>
        <fullName evidence="3">TIGR00266 family protein</fullName>
    </recommendedName>
</protein>
<dbReference type="RefSeq" id="WP_146444084.1">
    <property type="nucleotide sequence ID" value="NZ_SJPR01000001.1"/>
</dbReference>
<evidence type="ECO:0008006" key="3">
    <source>
        <dbReference type="Google" id="ProtNLM"/>
    </source>
</evidence>
<sequence>MQFEVEHAPTFSVLTVSLDEGETVYAQPHAMVSMTPRVEIRAKLGAQQATRGWIGGLKNLLTGESLFAAIFMAKAAEQQVVLAPETIGEVFSLPLGEGRGYYLTRGAYLASSPEVLLAVKYGGVRGFLAAKGWFLMHATGEGTVFCSSHGAIVRRELAEGERFVVDNKYVVAFSDTVEYQLVKATDSLRDSVFSGEGLVNRYTGPGTVYYQTRSRPSMGGLLAWIFQAAT</sequence>
<keyword evidence="2" id="KW-1185">Reference proteome</keyword>
<dbReference type="InterPro" id="IPR002838">
    <property type="entry name" value="AIM24"/>
</dbReference>
<dbReference type="Pfam" id="PF01987">
    <property type="entry name" value="AIM24"/>
    <property type="match status" value="1"/>
</dbReference>
<dbReference type="AlphaFoldDB" id="A0A5C6ALQ7"/>
<dbReference type="PANTHER" id="PTHR43657">
    <property type="entry name" value="TRYPTOPHAN RNA-BINDING ATTENUATOR PROTEIN-LIKE PROTEIN"/>
    <property type="match status" value="1"/>
</dbReference>
<dbReference type="NCBIfam" id="TIGR00266">
    <property type="entry name" value="TIGR00266 family protein"/>
    <property type="match status" value="1"/>
</dbReference>
<accession>A0A5C6ALQ7</accession>
<proteinExistence type="predicted"/>
<dbReference type="Gene3D" id="3.60.160.10">
    <property type="entry name" value="Mitochondrial biogenesis AIM24"/>
    <property type="match status" value="1"/>
</dbReference>
<reference evidence="1 2" key="1">
    <citation type="submission" date="2019-02" db="EMBL/GenBank/DDBJ databases">
        <title>Deep-cultivation of Planctomycetes and their phenomic and genomic characterization uncovers novel biology.</title>
        <authorList>
            <person name="Wiegand S."/>
            <person name="Jogler M."/>
            <person name="Boedeker C."/>
            <person name="Pinto D."/>
            <person name="Vollmers J."/>
            <person name="Rivas-Marin E."/>
            <person name="Kohn T."/>
            <person name="Peeters S.H."/>
            <person name="Heuer A."/>
            <person name="Rast P."/>
            <person name="Oberbeckmann S."/>
            <person name="Bunk B."/>
            <person name="Jeske O."/>
            <person name="Meyerdierks A."/>
            <person name="Storesund J.E."/>
            <person name="Kallscheuer N."/>
            <person name="Luecker S."/>
            <person name="Lage O.M."/>
            <person name="Pohl T."/>
            <person name="Merkel B.J."/>
            <person name="Hornburger P."/>
            <person name="Mueller R.-W."/>
            <person name="Bruemmer F."/>
            <person name="Labrenz M."/>
            <person name="Spormann A.M."/>
            <person name="Op Den Camp H."/>
            <person name="Overmann J."/>
            <person name="Amann R."/>
            <person name="Jetten M.S.M."/>
            <person name="Mascher T."/>
            <person name="Medema M.H."/>
            <person name="Devos D.P."/>
            <person name="Kaster A.-K."/>
            <person name="Ovreas L."/>
            <person name="Rohde M."/>
            <person name="Galperin M.Y."/>
            <person name="Jogler C."/>
        </authorList>
    </citation>
    <scope>NUCLEOTIDE SEQUENCE [LARGE SCALE GENOMIC DNA]</scope>
    <source>
        <strain evidence="1 2">Pla108</strain>
    </source>
</reference>